<feature type="non-terminal residue" evidence="1">
    <location>
        <position position="92"/>
    </location>
</feature>
<evidence type="ECO:0000313" key="1">
    <source>
        <dbReference type="EMBL" id="KAG1898428.1"/>
    </source>
</evidence>
<dbReference type="GeneID" id="64668171"/>
<comment type="caution">
    <text evidence="1">The sequence shown here is derived from an EMBL/GenBank/DDBJ whole genome shotgun (WGS) entry which is preliminary data.</text>
</comment>
<organism evidence="1 2">
    <name type="scientific">Suillus fuscotomentosus</name>
    <dbReference type="NCBI Taxonomy" id="1912939"/>
    <lineage>
        <taxon>Eukaryota</taxon>
        <taxon>Fungi</taxon>
        <taxon>Dikarya</taxon>
        <taxon>Basidiomycota</taxon>
        <taxon>Agaricomycotina</taxon>
        <taxon>Agaricomycetes</taxon>
        <taxon>Agaricomycetidae</taxon>
        <taxon>Boletales</taxon>
        <taxon>Suillineae</taxon>
        <taxon>Suillaceae</taxon>
        <taxon>Suillus</taxon>
    </lineage>
</organism>
<dbReference type="EMBL" id="JABBWK010000039">
    <property type="protein sequence ID" value="KAG1898428.1"/>
    <property type="molecule type" value="Genomic_DNA"/>
</dbReference>
<reference evidence="1" key="1">
    <citation type="journal article" date="2020" name="New Phytol.">
        <title>Comparative genomics reveals dynamic genome evolution in host specialist ectomycorrhizal fungi.</title>
        <authorList>
            <person name="Lofgren L.A."/>
            <person name="Nguyen N.H."/>
            <person name="Vilgalys R."/>
            <person name="Ruytinx J."/>
            <person name="Liao H.L."/>
            <person name="Branco S."/>
            <person name="Kuo A."/>
            <person name="LaButti K."/>
            <person name="Lipzen A."/>
            <person name="Andreopoulos W."/>
            <person name="Pangilinan J."/>
            <person name="Riley R."/>
            <person name="Hundley H."/>
            <person name="Na H."/>
            <person name="Barry K."/>
            <person name="Grigoriev I.V."/>
            <person name="Stajich J.E."/>
            <person name="Kennedy P.G."/>
        </authorList>
    </citation>
    <scope>NUCLEOTIDE SEQUENCE</scope>
    <source>
        <strain evidence="1">FC203</strain>
    </source>
</reference>
<name>A0AAD4E508_9AGAM</name>
<dbReference type="AlphaFoldDB" id="A0AAD4E508"/>
<dbReference type="RefSeq" id="XP_041224004.1">
    <property type="nucleotide sequence ID" value="XM_041373873.1"/>
</dbReference>
<gene>
    <name evidence="1" type="ORF">F5891DRAFT_926205</name>
</gene>
<feature type="non-terminal residue" evidence="1">
    <location>
        <position position="1"/>
    </location>
</feature>
<sequence>PPFLACITTAIILHELSNLSWEPTNFLLSALRVVVMSSCCYIMQTCSAKYSRHSIQTKVLEILEVDKWPNDIQTASQAISLEPNLQIYACCI</sequence>
<evidence type="ECO:0000313" key="2">
    <source>
        <dbReference type="Proteomes" id="UP001195769"/>
    </source>
</evidence>
<keyword evidence="2" id="KW-1185">Reference proteome</keyword>
<protein>
    <submittedName>
        <fullName evidence="1">Uncharacterized protein</fullName>
    </submittedName>
</protein>
<proteinExistence type="predicted"/>
<dbReference type="Proteomes" id="UP001195769">
    <property type="component" value="Unassembled WGS sequence"/>
</dbReference>
<accession>A0AAD4E508</accession>